<proteinExistence type="predicted"/>
<evidence type="ECO:0000313" key="4">
    <source>
        <dbReference type="Proteomes" id="UP001220961"/>
    </source>
</evidence>
<dbReference type="GO" id="GO:0005634">
    <property type="term" value="C:nucleus"/>
    <property type="evidence" value="ECO:0007669"/>
    <property type="project" value="TreeGrafter"/>
</dbReference>
<dbReference type="GO" id="GO:0008237">
    <property type="term" value="F:metallopeptidase activity"/>
    <property type="evidence" value="ECO:0007669"/>
    <property type="project" value="TreeGrafter"/>
</dbReference>
<dbReference type="PANTHER" id="PTHR46622:SF1">
    <property type="entry name" value="DNA-DEPENDENT METALLOPROTEASE WSS1"/>
    <property type="match status" value="1"/>
</dbReference>
<gene>
    <name evidence="3" type="ORF">MCAP1_003397</name>
</gene>
<feature type="region of interest" description="Disordered" evidence="1">
    <location>
        <begin position="203"/>
        <end position="227"/>
    </location>
</feature>
<evidence type="ECO:0000259" key="2">
    <source>
        <dbReference type="PROSITE" id="PS51397"/>
    </source>
</evidence>
<feature type="domain" description="WLM" evidence="2">
    <location>
        <begin position="1"/>
        <end position="175"/>
    </location>
</feature>
<feature type="compositionally biased region" description="Acidic residues" evidence="1">
    <location>
        <begin position="203"/>
        <end position="212"/>
    </location>
</feature>
<dbReference type="InterPro" id="IPR013536">
    <property type="entry name" value="WLM_dom"/>
</dbReference>
<sequence length="227" mass="25132">MPVRGRGAWAPALHEEHPGGVIQKYVALRKPGSEKAIALLKDIGQSVKTLIQLRGWRLNYNNGQKICLRLRDSTDPAVFLSREEILRTHNVRGPHDTQFYEALRSLTSEYETAQRLGYWPGAGFLSAGTQEERRRLASEAAARRRVPPVRLGGTPVPSSVPMRILAAEAALRRQQDAKTCASASQDQVDEVLAEMQGEQDAIEVLDSDDDEPVLLGRGTQDDPIVME</sequence>
<keyword evidence="4" id="KW-1185">Reference proteome</keyword>
<dbReference type="GO" id="GO:0006281">
    <property type="term" value="P:DNA repair"/>
    <property type="evidence" value="ECO:0007669"/>
    <property type="project" value="TreeGrafter"/>
</dbReference>
<name>A0AAF0EAX1_9BASI</name>
<evidence type="ECO:0000313" key="3">
    <source>
        <dbReference type="EMBL" id="WFD21140.1"/>
    </source>
</evidence>
<dbReference type="InterPro" id="IPR053000">
    <property type="entry name" value="WSS1-like_metalloprotease"/>
</dbReference>
<protein>
    <recommendedName>
        <fullName evidence="2">WLM domain-containing protein</fullName>
    </recommendedName>
</protein>
<reference evidence="3" key="1">
    <citation type="submission" date="2023-03" db="EMBL/GenBank/DDBJ databases">
        <title>Mating type loci evolution in Malassezia.</title>
        <authorList>
            <person name="Coelho M.A."/>
        </authorList>
    </citation>
    <scope>NUCLEOTIDE SEQUENCE</scope>
    <source>
        <strain evidence="3">CBS 10434</strain>
    </source>
</reference>
<dbReference type="Pfam" id="PF08325">
    <property type="entry name" value="WLM"/>
    <property type="match status" value="1"/>
</dbReference>
<evidence type="ECO:0000256" key="1">
    <source>
        <dbReference type="SAM" id="MobiDB-lite"/>
    </source>
</evidence>
<organism evidence="3 4">
    <name type="scientific">Malassezia caprae</name>
    <dbReference type="NCBI Taxonomy" id="1381934"/>
    <lineage>
        <taxon>Eukaryota</taxon>
        <taxon>Fungi</taxon>
        <taxon>Dikarya</taxon>
        <taxon>Basidiomycota</taxon>
        <taxon>Ustilaginomycotina</taxon>
        <taxon>Malasseziomycetes</taxon>
        <taxon>Malasseziales</taxon>
        <taxon>Malasseziaceae</taxon>
        <taxon>Malassezia</taxon>
    </lineage>
</organism>
<dbReference type="PANTHER" id="PTHR46622">
    <property type="entry name" value="DNA-DEPENDENT METALLOPROTEASE WSS1"/>
    <property type="match status" value="1"/>
</dbReference>
<accession>A0AAF0EAX1</accession>
<dbReference type="AlphaFoldDB" id="A0AAF0EAX1"/>
<dbReference type="PROSITE" id="PS51397">
    <property type="entry name" value="WLM"/>
    <property type="match status" value="1"/>
</dbReference>
<dbReference type="Proteomes" id="UP001220961">
    <property type="component" value="Chromosome 8"/>
</dbReference>
<dbReference type="EMBL" id="CP119915">
    <property type="protein sequence ID" value="WFD21140.1"/>
    <property type="molecule type" value="Genomic_DNA"/>
</dbReference>